<feature type="region of interest" description="Disordered" evidence="11">
    <location>
        <begin position="1"/>
        <end position="91"/>
    </location>
</feature>
<dbReference type="GO" id="GO:0000976">
    <property type="term" value="F:transcription cis-regulatory region binding"/>
    <property type="evidence" value="ECO:0007669"/>
    <property type="project" value="TreeGrafter"/>
</dbReference>
<dbReference type="AlphaFoldDB" id="A0A161ZN87"/>
<dbReference type="PANTHER" id="PTHR31948">
    <property type="entry name" value="ZINC-FINGER HOMEODOMAIN PROTEIN 2"/>
    <property type="match status" value="1"/>
</dbReference>
<dbReference type="OrthoDB" id="1910053at2759"/>
<dbReference type="PANTHER" id="PTHR31948:SF119">
    <property type="entry name" value="ZINC-FINGER HOMEODOMAIN PROTEIN 6-LIKE"/>
    <property type="match status" value="1"/>
</dbReference>
<dbReference type="GO" id="GO:0008270">
    <property type="term" value="F:zinc ion binding"/>
    <property type="evidence" value="ECO:0007669"/>
    <property type="project" value="UniProtKB-KW"/>
</dbReference>
<feature type="domain" description="Homeobox" evidence="12">
    <location>
        <begin position="246"/>
        <end position="310"/>
    </location>
</feature>
<dbReference type="OMA" id="HLTYPNK"/>
<evidence type="ECO:0000313" key="16">
    <source>
        <dbReference type="Proteomes" id="UP000077755"/>
    </source>
</evidence>
<evidence type="ECO:0000256" key="2">
    <source>
        <dbReference type="ARBA" id="ARBA00022723"/>
    </source>
</evidence>
<dbReference type="Pfam" id="PF04770">
    <property type="entry name" value="ZF-HD_dimer"/>
    <property type="match status" value="1"/>
</dbReference>
<gene>
    <name evidence="14" type="ORF">DCAR_025947</name>
    <name evidence="15" type="ORF">DCAR_0729805</name>
</gene>
<keyword evidence="6 10" id="KW-0238">DNA-binding</keyword>
<dbReference type="STRING" id="79200.A0A161ZN87"/>
<evidence type="ECO:0000256" key="8">
    <source>
        <dbReference type="ARBA" id="ARBA00023163"/>
    </source>
</evidence>
<dbReference type="SUPFAM" id="SSF46689">
    <property type="entry name" value="Homeodomain-like"/>
    <property type="match status" value="1"/>
</dbReference>
<accession>A0A161ZN87</accession>
<dbReference type="NCBIfam" id="TIGR01565">
    <property type="entry name" value="homeo_ZF_HD"/>
    <property type="match status" value="1"/>
</dbReference>
<protein>
    <recommendedName>
        <fullName evidence="17">ZF-HD dimerization-type domain-containing protein</fullName>
    </recommendedName>
</protein>
<dbReference type="InterPro" id="IPR006456">
    <property type="entry name" value="ZF_HD_homeobox_Cys/His_dimer"/>
</dbReference>
<dbReference type="InterPro" id="IPR001356">
    <property type="entry name" value="HD"/>
</dbReference>
<keyword evidence="8" id="KW-0804">Transcription</keyword>
<evidence type="ECO:0000256" key="7">
    <source>
        <dbReference type="ARBA" id="ARBA00023155"/>
    </source>
</evidence>
<proteinExistence type="predicted"/>
<dbReference type="InterPro" id="IPR009057">
    <property type="entry name" value="Homeodomain-like_sf"/>
</dbReference>
<dbReference type="GO" id="GO:0050793">
    <property type="term" value="P:regulation of developmental process"/>
    <property type="evidence" value="ECO:0007669"/>
    <property type="project" value="TreeGrafter"/>
</dbReference>
<dbReference type="GO" id="GO:0003700">
    <property type="term" value="F:DNA-binding transcription factor activity"/>
    <property type="evidence" value="ECO:0007669"/>
    <property type="project" value="TreeGrafter"/>
</dbReference>
<comment type="subcellular location">
    <subcellularLocation>
        <location evidence="1 10">Nucleus</location>
    </subcellularLocation>
</comment>
<reference evidence="15" key="2">
    <citation type="submission" date="2022-03" db="EMBL/GenBank/DDBJ databases">
        <title>Draft title - Genomic analysis of global carrot germplasm unveils the trajectory of domestication and the origin of high carotenoid orange carrot.</title>
        <authorList>
            <person name="Iorizzo M."/>
            <person name="Ellison S."/>
            <person name="Senalik D."/>
            <person name="Macko-Podgorni A."/>
            <person name="Grzebelus D."/>
            <person name="Bostan H."/>
            <person name="Rolling W."/>
            <person name="Curaba J."/>
            <person name="Simon P."/>
        </authorList>
    </citation>
    <scope>NUCLEOTIDE SEQUENCE</scope>
    <source>
        <tissue evidence="15">Leaf</tissue>
    </source>
</reference>
<evidence type="ECO:0000256" key="1">
    <source>
        <dbReference type="ARBA" id="ARBA00004123"/>
    </source>
</evidence>
<dbReference type="EMBL" id="CP093349">
    <property type="protein sequence ID" value="WOH10338.1"/>
    <property type="molecule type" value="Genomic_DNA"/>
</dbReference>
<feature type="compositionally biased region" description="Polar residues" evidence="11">
    <location>
        <begin position="1"/>
        <end position="34"/>
    </location>
</feature>
<dbReference type="GO" id="GO:0005634">
    <property type="term" value="C:nucleus"/>
    <property type="evidence" value="ECO:0007669"/>
    <property type="project" value="UniProtKB-SubCell"/>
</dbReference>
<dbReference type="FunFam" id="1.10.10.60:FF:000257">
    <property type="entry name" value="Zinc-finger homeodomain protein 2"/>
    <property type="match status" value="1"/>
</dbReference>
<evidence type="ECO:0000313" key="14">
    <source>
        <dbReference type="EMBL" id="KZM88872.1"/>
    </source>
</evidence>
<feature type="DNA-binding region" description="Homeobox" evidence="10">
    <location>
        <begin position="248"/>
        <end position="311"/>
    </location>
</feature>
<evidence type="ECO:0000256" key="11">
    <source>
        <dbReference type="SAM" id="MobiDB-lite"/>
    </source>
</evidence>
<keyword evidence="5" id="KW-0805">Transcription regulation</keyword>
<evidence type="ECO:0000256" key="5">
    <source>
        <dbReference type="ARBA" id="ARBA00023015"/>
    </source>
</evidence>
<organism evidence="14">
    <name type="scientific">Daucus carota subsp. sativus</name>
    <name type="common">Carrot</name>
    <dbReference type="NCBI Taxonomy" id="79200"/>
    <lineage>
        <taxon>Eukaryota</taxon>
        <taxon>Viridiplantae</taxon>
        <taxon>Streptophyta</taxon>
        <taxon>Embryophyta</taxon>
        <taxon>Tracheophyta</taxon>
        <taxon>Spermatophyta</taxon>
        <taxon>Magnoliopsida</taxon>
        <taxon>eudicotyledons</taxon>
        <taxon>Gunneridae</taxon>
        <taxon>Pentapetalae</taxon>
        <taxon>asterids</taxon>
        <taxon>campanulids</taxon>
        <taxon>Apiales</taxon>
        <taxon>Apiaceae</taxon>
        <taxon>Apioideae</taxon>
        <taxon>Scandiceae</taxon>
        <taxon>Daucinae</taxon>
        <taxon>Daucus</taxon>
        <taxon>Daucus sect. Daucus</taxon>
    </lineage>
</organism>
<evidence type="ECO:0000259" key="13">
    <source>
        <dbReference type="PROSITE" id="PS51523"/>
    </source>
</evidence>
<keyword evidence="7 10" id="KW-0371">Homeobox</keyword>
<dbReference type="Proteomes" id="UP000077755">
    <property type="component" value="Chromosome 7"/>
</dbReference>
<dbReference type="NCBIfam" id="TIGR01566">
    <property type="entry name" value="ZF_HD_prot_N"/>
    <property type="match status" value="1"/>
</dbReference>
<dbReference type="Gene3D" id="1.10.10.60">
    <property type="entry name" value="Homeodomain-like"/>
    <property type="match status" value="1"/>
</dbReference>
<keyword evidence="2" id="KW-0479">Metal-binding</keyword>
<feature type="domain" description="ZF-HD dimerization-type" evidence="13">
    <location>
        <begin position="98"/>
        <end position="147"/>
    </location>
</feature>
<keyword evidence="3" id="KW-0863">Zinc-finger</keyword>
<sequence length="313" mass="35003">MEGLQSSLDFTSNSTQPNQDSSAPKLPSGQTLDQFRQFYVHQHQRPEPTQPDPDPDTIPDPDPPQLGAATSGAPNSSTPPAQLPRQEPEVASPVRCQYRECLKNHAASIGGHVVDGCGEFMPSGEEGTPEAFKCAACECHRNFHRREAEGGESRQFATPNVYYPHNPNGININSLRNANHQSQILPTRHQHRHFPNHFSHSLASPTGPVMMAFGGRGPEESSSEDLNMFQSPGGGQHMGLPSSYSGSKKRFRTKFTKEQKDRMHEVAEKMGWKIQKQDDEEVQQLCQELGVKRQVFKVWMHNNKQAMKKKQDQ</sequence>
<reference evidence="14" key="1">
    <citation type="journal article" date="2016" name="Nat. Genet.">
        <title>A high-quality carrot genome assembly provides new insights into carotenoid accumulation and asterid genome evolution.</title>
        <authorList>
            <person name="Iorizzo M."/>
            <person name="Ellison S."/>
            <person name="Senalik D."/>
            <person name="Zeng P."/>
            <person name="Satapoomin P."/>
            <person name="Huang J."/>
            <person name="Bowman M."/>
            <person name="Iovene M."/>
            <person name="Sanseverino W."/>
            <person name="Cavagnaro P."/>
            <person name="Yildiz M."/>
            <person name="Macko-Podgorni A."/>
            <person name="Moranska E."/>
            <person name="Grzebelus E."/>
            <person name="Grzebelus D."/>
            <person name="Ashrafi H."/>
            <person name="Zheng Z."/>
            <person name="Cheng S."/>
            <person name="Spooner D."/>
            <person name="Van Deynze A."/>
            <person name="Simon P."/>
        </authorList>
    </citation>
    <scope>NUCLEOTIDE SEQUENCE [LARGE SCALE GENOMIC DNA]</scope>
    <source>
        <tissue evidence="14">Leaf</tissue>
    </source>
</reference>
<evidence type="ECO:0008006" key="17">
    <source>
        <dbReference type="Google" id="ProtNLM"/>
    </source>
</evidence>
<evidence type="ECO:0000256" key="6">
    <source>
        <dbReference type="ARBA" id="ARBA00023125"/>
    </source>
</evidence>
<dbReference type="EMBL" id="LNRQ01000007">
    <property type="protein sequence ID" value="KZM88872.1"/>
    <property type="molecule type" value="Genomic_DNA"/>
</dbReference>
<keyword evidence="16" id="KW-1185">Reference proteome</keyword>
<dbReference type="PROSITE" id="PS50071">
    <property type="entry name" value="HOMEOBOX_2"/>
    <property type="match status" value="1"/>
</dbReference>
<dbReference type="InterPro" id="IPR006455">
    <property type="entry name" value="Homeodomain_ZF_HD"/>
</dbReference>
<keyword evidence="9 10" id="KW-0539">Nucleus</keyword>
<dbReference type="KEGG" id="dcr:108193843"/>
<keyword evidence="4" id="KW-0862">Zinc</keyword>
<evidence type="ECO:0000313" key="15">
    <source>
        <dbReference type="EMBL" id="WOH10338.1"/>
    </source>
</evidence>
<evidence type="ECO:0000256" key="10">
    <source>
        <dbReference type="PROSITE-ProRule" id="PRU00108"/>
    </source>
</evidence>
<evidence type="ECO:0000259" key="12">
    <source>
        <dbReference type="PROSITE" id="PS50071"/>
    </source>
</evidence>
<evidence type="ECO:0000256" key="9">
    <source>
        <dbReference type="ARBA" id="ARBA00023242"/>
    </source>
</evidence>
<dbReference type="PROSITE" id="PS51523">
    <property type="entry name" value="ZF_HD_DIMER"/>
    <property type="match status" value="1"/>
</dbReference>
<name>A0A161ZN87_DAUCS</name>
<evidence type="ECO:0000256" key="3">
    <source>
        <dbReference type="ARBA" id="ARBA00022771"/>
    </source>
</evidence>
<dbReference type="Gramene" id="KZM88872">
    <property type="protein sequence ID" value="KZM88872"/>
    <property type="gene ID" value="DCAR_025947"/>
</dbReference>
<evidence type="ECO:0000256" key="4">
    <source>
        <dbReference type="ARBA" id="ARBA00022833"/>
    </source>
</evidence>